<dbReference type="SUPFAM" id="SSF52540">
    <property type="entry name" value="P-loop containing nucleoside triphosphate hydrolases"/>
    <property type="match status" value="1"/>
</dbReference>
<comment type="caution">
    <text evidence="9">The sequence shown here is derived from an EMBL/GenBank/DDBJ whole genome shotgun (WGS) entry which is preliminary data.</text>
</comment>
<dbReference type="InterPro" id="IPR003439">
    <property type="entry name" value="ABC_transporter-like_ATP-bd"/>
</dbReference>
<keyword evidence="3" id="KW-0472">Membrane</keyword>
<dbReference type="AlphaFoldDB" id="A0A5C8NT77"/>
<feature type="domain" description="ABC transporter" evidence="8">
    <location>
        <begin position="5"/>
        <end position="241"/>
    </location>
</feature>
<evidence type="ECO:0000313" key="9">
    <source>
        <dbReference type="EMBL" id="TXL63763.1"/>
    </source>
</evidence>
<keyword evidence="10" id="KW-1185">Reference proteome</keyword>
<dbReference type="EMBL" id="VDUY01000007">
    <property type="protein sequence ID" value="TXL63763.1"/>
    <property type="molecule type" value="Genomic_DNA"/>
</dbReference>
<evidence type="ECO:0000256" key="6">
    <source>
        <dbReference type="ARBA" id="ARBA00022967"/>
    </source>
</evidence>
<dbReference type="SMART" id="SM00382">
    <property type="entry name" value="AAA"/>
    <property type="match status" value="1"/>
</dbReference>
<keyword evidence="1" id="KW-0813">Transport</keyword>
<name>A0A5C8NT77_9BURK</name>
<evidence type="ECO:0000256" key="5">
    <source>
        <dbReference type="ARBA" id="ARBA00022840"/>
    </source>
</evidence>
<organism evidence="9 10">
    <name type="scientific">Zeimonas arvi</name>
    <dbReference type="NCBI Taxonomy" id="2498847"/>
    <lineage>
        <taxon>Bacteria</taxon>
        <taxon>Pseudomonadati</taxon>
        <taxon>Pseudomonadota</taxon>
        <taxon>Betaproteobacteria</taxon>
        <taxon>Burkholderiales</taxon>
        <taxon>Burkholderiaceae</taxon>
        <taxon>Zeimonas</taxon>
    </lineage>
</organism>
<dbReference type="PANTHER" id="PTHR42794:SF1">
    <property type="entry name" value="HEMIN IMPORT ATP-BINDING PROTEIN HMUV"/>
    <property type="match status" value="1"/>
</dbReference>
<sequence length="268" mass="28521">MTELLRATGLRFGYRGRALARPVDFALRAGEVLVVLGPNGSGKSTLFRTLAGAVPPIEGEVRWSVRPLGAMSPRELAGELAWVPQQPATAFDLDVHRYVMLGRLGRLPLGAGPGAEDRQAVDRALARMGLERFRDRPLSRMSGGERQLAAIARALAQQARTLILDEPAGSLDFGNQGRVLDMLSALAAEGLGIVYSTHDPNHALRCGTQALLYLPAGELAFGTVGDMVRADRLSDAYGVKIEAARTADGRTVYTLAGPQPAAGERLSA</sequence>
<evidence type="ECO:0000256" key="7">
    <source>
        <dbReference type="ARBA" id="ARBA00037066"/>
    </source>
</evidence>
<accession>A0A5C8NT77</accession>
<evidence type="ECO:0000313" key="10">
    <source>
        <dbReference type="Proteomes" id="UP000321548"/>
    </source>
</evidence>
<comment type="function">
    <text evidence="7">Part of the ABC transporter complex HmuTUV involved in hemin import. Responsible for energy coupling to the transport system.</text>
</comment>
<evidence type="ECO:0000256" key="4">
    <source>
        <dbReference type="ARBA" id="ARBA00022741"/>
    </source>
</evidence>
<keyword evidence="6" id="KW-1278">Translocase</keyword>
<keyword evidence="4" id="KW-0547">Nucleotide-binding</keyword>
<dbReference type="InterPro" id="IPR017871">
    <property type="entry name" value="ABC_transporter-like_CS"/>
</dbReference>
<keyword evidence="5 9" id="KW-0067">ATP-binding</keyword>
<dbReference type="Pfam" id="PF00005">
    <property type="entry name" value="ABC_tran"/>
    <property type="match status" value="1"/>
</dbReference>
<protein>
    <submittedName>
        <fullName evidence="9">ABC transporter ATP-binding protein</fullName>
    </submittedName>
</protein>
<dbReference type="PANTHER" id="PTHR42794">
    <property type="entry name" value="HEMIN IMPORT ATP-BINDING PROTEIN HMUV"/>
    <property type="match status" value="1"/>
</dbReference>
<evidence type="ECO:0000256" key="3">
    <source>
        <dbReference type="ARBA" id="ARBA00022519"/>
    </source>
</evidence>
<keyword evidence="2" id="KW-1003">Cell membrane</keyword>
<dbReference type="Proteomes" id="UP000321548">
    <property type="component" value="Unassembled WGS sequence"/>
</dbReference>
<evidence type="ECO:0000256" key="2">
    <source>
        <dbReference type="ARBA" id="ARBA00022475"/>
    </source>
</evidence>
<dbReference type="RefSeq" id="WP_147705457.1">
    <property type="nucleotide sequence ID" value="NZ_VDUY01000007.1"/>
</dbReference>
<evidence type="ECO:0000256" key="1">
    <source>
        <dbReference type="ARBA" id="ARBA00022448"/>
    </source>
</evidence>
<dbReference type="GO" id="GO:0016887">
    <property type="term" value="F:ATP hydrolysis activity"/>
    <property type="evidence" value="ECO:0007669"/>
    <property type="project" value="InterPro"/>
</dbReference>
<dbReference type="InterPro" id="IPR027417">
    <property type="entry name" value="P-loop_NTPase"/>
</dbReference>
<keyword evidence="3" id="KW-0997">Cell inner membrane</keyword>
<dbReference type="InterPro" id="IPR003593">
    <property type="entry name" value="AAA+_ATPase"/>
</dbReference>
<dbReference type="GO" id="GO:0005524">
    <property type="term" value="F:ATP binding"/>
    <property type="evidence" value="ECO:0007669"/>
    <property type="project" value="UniProtKB-KW"/>
</dbReference>
<gene>
    <name evidence="9" type="ORF">FHP08_15785</name>
</gene>
<dbReference type="Gene3D" id="3.40.50.300">
    <property type="entry name" value="P-loop containing nucleotide triphosphate hydrolases"/>
    <property type="match status" value="1"/>
</dbReference>
<evidence type="ECO:0000259" key="8">
    <source>
        <dbReference type="PROSITE" id="PS50893"/>
    </source>
</evidence>
<dbReference type="PROSITE" id="PS00211">
    <property type="entry name" value="ABC_TRANSPORTER_1"/>
    <property type="match status" value="1"/>
</dbReference>
<dbReference type="OrthoDB" id="5296765at2"/>
<dbReference type="PROSITE" id="PS50893">
    <property type="entry name" value="ABC_TRANSPORTER_2"/>
    <property type="match status" value="1"/>
</dbReference>
<dbReference type="CDD" id="cd03214">
    <property type="entry name" value="ABC_Iron-Siderophores_B12_Hemin"/>
    <property type="match status" value="1"/>
</dbReference>
<reference evidence="9 10" key="1">
    <citation type="submission" date="2019-06" db="EMBL/GenBank/DDBJ databases">
        <title>Quisquiliibacterium sp. nov., isolated from a maize field.</title>
        <authorList>
            <person name="Lin S.-Y."/>
            <person name="Tsai C.-F."/>
            <person name="Young C.-C."/>
        </authorList>
    </citation>
    <scope>NUCLEOTIDE SEQUENCE [LARGE SCALE GENOMIC DNA]</scope>
    <source>
        <strain evidence="9 10">CC-CFT501</strain>
    </source>
</reference>
<proteinExistence type="predicted"/>